<evidence type="ECO:0000313" key="1">
    <source>
        <dbReference type="EMBL" id="MDE1358807.1"/>
    </source>
</evidence>
<protein>
    <submittedName>
        <fullName evidence="1">Uncharacterized protein</fullName>
    </submittedName>
</protein>
<dbReference type="EMBL" id="JAKNAP010000090">
    <property type="protein sequence ID" value="MDE1358807.1"/>
    <property type="molecule type" value="Genomic_DNA"/>
</dbReference>
<comment type="caution">
    <text evidence="1">The sequence shown here is derived from an EMBL/GenBank/DDBJ whole genome shotgun (WGS) entry which is preliminary data.</text>
</comment>
<reference evidence="1" key="1">
    <citation type="submission" date="2022-02" db="EMBL/GenBank/DDBJ databases">
        <title>Emergence and expansion in Europe of a Vibrio aestuarianus clonal complex pathogenic for oysters.</title>
        <authorList>
            <person name="Mesnil A."/>
            <person name="Travers M.-A."/>
        </authorList>
    </citation>
    <scope>NUCLEOTIDE SEQUENCE</scope>
    <source>
        <strain evidence="1">151-ITT-15-cp-1</strain>
    </source>
</reference>
<gene>
    <name evidence="1" type="ORF">L9W73_16085</name>
</gene>
<sequence length="77" mass="8843">MSNSKYDRSVALMCPTCGNRELPVDNEEKIVCGGCNREFTKDELIHENSELIEAEIENIKEEILGDFSKKFKTLFKN</sequence>
<accession>A0A9X4FHB2</accession>
<organism evidence="1 2">
    <name type="scientific">Vibrio aestuarianus</name>
    <dbReference type="NCBI Taxonomy" id="28171"/>
    <lineage>
        <taxon>Bacteria</taxon>
        <taxon>Pseudomonadati</taxon>
        <taxon>Pseudomonadota</taxon>
        <taxon>Gammaproteobacteria</taxon>
        <taxon>Vibrionales</taxon>
        <taxon>Vibrionaceae</taxon>
        <taxon>Vibrio</taxon>
    </lineage>
</organism>
<dbReference type="RefSeq" id="WP_274674235.1">
    <property type="nucleotide sequence ID" value="NZ_JAKNAP010000090.1"/>
</dbReference>
<dbReference type="AlphaFoldDB" id="A0A9X4FHB2"/>
<name>A0A9X4FHB2_9VIBR</name>
<dbReference type="Proteomes" id="UP001140973">
    <property type="component" value="Unassembled WGS sequence"/>
</dbReference>
<proteinExistence type="predicted"/>
<evidence type="ECO:0000313" key="2">
    <source>
        <dbReference type="Proteomes" id="UP001140973"/>
    </source>
</evidence>